<sequence length="47" mass="5523">KTPSRSQKKTPTSAIIDQRDESKDDSKDIDKKVFWLVLFSDDEMHQK</sequence>
<name>A0A9N9NQU6_9GLOM</name>
<dbReference type="EMBL" id="CAJVPZ010036760">
    <property type="protein sequence ID" value="CAG8752053.1"/>
    <property type="molecule type" value="Genomic_DNA"/>
</dbReference>
<evidence type="ECO:0000313" key="2">
    <source>
        <dbReference type="EMBL" id="CAG8752053.1"/>
    </source>
</evidence>
<comment type="caution">
    <text evidence="2">The sequence shown here is derived from an EMBL/GenBank/DDBJ whole genome shotgun (WGS) entry which is preliminary data.</text>
</comment>
<feature type="compositionally biased region" description="Polar residues" evidence="1">
    <location>
        <begin position="1"/>
        <end position="15"/>
    </location>
</feature>
<feature type="region of interest" description="Disordered" evidence="1">
    <location>
        <begin position="1"/>
        <end position="26"/>
    </location>
</feature>
<organism evidence="2 3">
    <name type="scientific">Racocetra fulgida</name>
    <dbReference type="NCBI Taxonomy" id="60492"/>
    <lineage>
        <taxon>Eukaryota</taxon>
        <taxon>Fungi</taxon>
        <taxon>Fungi incertae sedis</taxon>
        <taxon>Mucoromycota</taxon>
        <taxon>Glomeromycotina</taxon>
        <taxon>Glomeromycetes</taxon>
        <taxon>Diversisporales</taxon>
        <taxon>Gigasporaceae</taxon>
        <taxon>Racocetra</taxon>
    </lineage>
</organism>
<feature type="non-terminal residue" evidence="2">
    <location>
        <position position="1"/>
    </location>
</feature>
<reference evidence="2" key="1">
    <citation type="submission" date="2021-06" db="EMBL/GenBank/DDBJ databases">
        <authorList>
            <person name="Kallberg Y."/>
            <person name="Tangrot J."/>
            <person name="Rosling A."/>
        </authorList>
    </citation>
    <scope>NUCLEOTIDE SEQUENCE</scope>
    <source>
        <strain evidence="2">IN212</strain>
    </source>
</reference>
<accession>A0A9N9NQU6</accession>
<feature type="non-terminal residue" evidence="2">
    <location>
        <position position="47"/>
    </location>
</feature>
<keyword evidence="3" id="KW-1185">Reference proteome</keyword>
<evidence type="ECO:0000256" key="1">
    <source>
        <dbReference type="SAM" id="MobiDB-lite"/>
    </source>
</evidence>
<proteinExistence type="predicted"/>
<protein>
    <submittedName>
        <fullName evidence="2">17899_t:CDS:1</fullName>
    </submittedName>
</protein>
<evidence type="ECO:0000313" key="3">
    <source>
        <dbReference type="Proteomes" id="UP000789396"/>
    </source>
</evidence>
<dbReference type="AlphaFoldDB" id="A0A9N9NQU6"/>
<gene>
    <name evidence="2" type="ORF">RFULGI_LOCUS13673</name>
</gene>
<feature type="compositionally biased region" description="Basic and acidic residues" evidence="1">
    <location>
        <begin position="17"/>
        <end position="26"/>
    </location>
</feature>
<dbReference type="Proteomes" id="UP000789396">
    <property type="component" value="Unassembled WGS sequence"/>
</dbReference>